<protein>
    <submittedName>
        <fullName evidence="2">Uncharacterized protein</fullName>
    </submittedName>
</protein>
<name>A0A927M1C8_9ACTN</name>
<evidence type="ECO:0000256" key="1">
    <source>
        <dbReference type="SAM" id="Phobius"/>
    </source>
</evidence>
<accession>A0A927M1C8</accession>
<evidence type="ECO:0000313" key="2">
    <source>
        <dbReference type="EMBL" id="MBE1485007.1"/>
    </source>
</evidence>
<evidence type="ECO:0000313" key="3">
    <source>
        <dbReference type="Proteomes" id="UP000649753"/>
    </source>
</evidence>
<gene>
    <name evidence="2" type="ORF">H4W31_000645</name>
</gene>
<dbReference type="AlphaFoldDB" id="A0A927M1C8"/>
<dbReference type="Proteomes" id="UP000649753">
    <property type="component" value="Unassembled WGS sequence"/>
</dbReference>
<keyword evidence="1" id="KW-0812">Transmembrane</keyword>
<keyword evidence="1" id="KW-0472">Membrane</keyword>
<reference evidence="2" key="1">
    <citation type="submission" date="2020-10" db="EMBL/GenBank/DDBJ databases">
        <title>Sequencing the genomes of 1000 actinobacteria strains.</title>
        <authorList>
            <person name="Klenk H.-P."/>
        </authorList>
    </citation>
    <scope>NUCLEOTIDE SEQUENCE</scope>
    <source>
        <strain evidence="2">DSM 46832</strain>
    </source>
</reference>
<keyword evidence="3" id="KW-1185">Reference proteome</keyword>
<comment type="caution">
    <text evidence="2">The sequence shown here is derived from an EMBL/GenBank/DDBJ whole genome shotgun (WGS) entry which is preliminary data.</text>
</comment>
<proteinExistence type="predicted"/>
<sequence>MQIVELFGAVAFGATRSTSLAALVATLASAFSMLIVIGVNRVVI</sequence>
<keyword evidence="1" id="KW-1133">Transmembrane helix</keyword>
<organism evidence="2 3">
    <name type="scientific">Plantactinospora soyae</name>
    <dbReference type="NCBI Taxonomy" id="1544732"/>
    <lineage>
        <taxon>Bacteria</taxon>
        <taxon>Bacillati</taxon>
        <taxon>Actinomycetota</taxon>
        <taxon>Actinomycetes</taxon>
        <taxon>Micromonosporales</taxon>
        <taxon>Micromonosporaceae</taxon>
        <taxon>Plantactinospora</taxon>
    </lineage>
</organism>
<dbReference type="EMBL" id="JADBEB010000001">
    <property type="protein sequence ID" value="MBE1485007.1"/>
    <property type="molecule type" value="Genomic_DNA"/>
</dbReference>
<feature type="transmembrane region" description="Helical" evidence="1">
    <location>
        <begin position="20"/>
        <end position="43"/>
    </location>
</feature>
<dbReference type="RefSeq" id="WP_264084059.1">
    <property type="nucleotide sequence ID" value="NZ_JADBEB010000001.1"/>
</dbReference>